<reference evidence="15" key="1">
    <citation type="submission" date="2025-08" db="UniProtKB">
        <authorList>
            <consortium name="Ensembl"/>
        </authorList>
    </citation>
    <scope>IDENTIFICATION</scope>
</reference>
<keyword evidence="7 13" id="KW-1133">Transmembrane helix</keyword>
<keyword evidence="9 13" id="KW-0472">Membrane</keyword>
<dbReference type="GO" id="GO:0005886">
    <property type="term" value="C:plasma membrane"/>
    <property type="evidence" value="ECO:0007669"/>
    <property type="project" value="UniProtKB-SubCell"/>
</dbReference>
<comment type="similarity">
    <text evidence="12">Belongs to the G-protein coupled receptor 1 family.</text>
</comment>
<evidence type="ECO:0000313" key="16">
    <source>
        <dbReference type="Proteomes" id="UP000694424"/>
    </source>
</evidence>
<keyword evidence="3 13" id="KW-1003">Cell membrane</keyword>
<dbReference type="Pfam" id="PF13853">
    <property type="entry name" value="7tm_4"/>
    <property type="match status" value="1"/>
</dbReference>
<evidence type="ECO:0000256" key="13">
    <source>
        <dbReference type="RuleBase" id="RU363047"/>
    </source>
</evidence>
<dbReference type="Ensembl" id="ENSAOWT00000010475.1">
    <property type="protein sequence ID" value="ENSAOWP00000009237.1"/>
    <property type="gene ID" value="ENSAOWG00000006350.1"/>
</dbReference>
<evidence type="ECO:0000256" key="4">
    <source>
        <dbReference type="ARBA" id="ARBA00022606"/>
    </source>
</evidence>
<feature type="transmembrane region" description="Helical" evidence="13">
    <location>
        <begin position="276"/>
        <end position="296"/>
    </location>
</feature>
<evidence type="ECO:0000256" key="10">
    <source>
        <dbReference type="ARBA" id="ARBA00023170"/>
    </source>
</evidence>
<evidence type="ECO:0000256" key="7">
    <source>
        <dbReference type="ARBA" id="ARBA00022989"/>
    </source>
</evidence>
<evidence type="ECO:0000259" key="14">
    <source>
        <dbReference type="PROSITE" id="PS50262"/>
    </source>
</evidence>
<feature type="domain" description="G-protein coupled receptors family 1 profile" evidence="14">
    <location>
        <begin position="45"/>
        <end position="294"/>
    </location>
</feature>
<dbReference type="Proteomes" id="UP000694424">
    <property type="component" value="Unplaced"/>
</dbReference>
<accession>A0A8B9PBW0</accession>
<dbReference type="PANTHER" id="PTHR26452">
    <property type="entry name" value="OLFACTORY RECEPTOR"/>
    <property type="match status" value="1"/>
</dbReference>
<evidence type="ECO:0000313" key="15">
    <source>
        <dbReference type="Ensembl" id="ENSAOWP00000009237.1"/>
    </source>
</evidence>
<keyword evidence="4 13" id="KW-0716">Sensory transduction</keyword>
<feature type="transmembrane region" description="Helical" evidence="13">
    <location>
        <begin position="205"/>
        <end position="229"/>
    </location>
</feature>
<dbReference type="GO" id="GO:0004930">
    <property type="term" value="F:G protein-coupled receptor activity"/>
    <property type="evidence" value="ECO:0007669"/>
    <property type="project" value="UniProtKB-KW"/>
</dbReference>
<dbReference type="PROSITE" id="PS00237">
    <property type="entry name" value="G_PROTEIN_RECEP_F1_1"/>
    <property type="match status" value="1"/>
</dbReference>
<feature type="transmembrane region" description="Helical" evidence="13">
    <location>
        <begin position="241"/>
        <end position="264"/>
    </location>
</feature>
<evidence type="ECO:0000256" key="1">
    <source>
        <dbReference type="ARBA" id="ARBA00002936"/>
    </source>
</evidence>
<comment type="subcellular location">
    <subcellularLocation>
        <location evidence="2 13">Cell membrane</location>
        <topology evidence="2 13">Multi-pass membrane protein</topology>
    </subcellularLocation>
</comment>
<keyword evidence="5 12" id="KW-0812">Transmembrane</keyword>
<feature type="transmembrane region" description="Helical" evidence="13">
    <location>
        <begin position="61"/>
        <end position="82"/>
    </location>
</feature>
<dbReference type="CDD" id="cd15227">
    <property type="entry name" value="7tmA_OR14-like"/>
    <property type="match status" value="1"/>
</dbReference>
<feature type="transmembrane region" description="Helical" evidence="13">
    <location>
        <begin position="144"/>
        <end position="162"/>
    </location>
</feature>
<feature type="transmembrane region" description="Helical" evidence="13">
    <location>
        <begin position="102"/>
        <end position="124"/>
    </location>
</feature>
<dbReference type="FunFam" id="1.20.1070.10:FF:000037">
    <property type="entry name" value="Olfactory receptor"/>
    <property type="match status" value="1"/>
</dbReference>
<proteinExistence type="inferred from homology"/>
<keyword evidence="11 12" id="KW-0807">Transducer</keyword>
<evidence type="ECO:0000256" key="12">
    <source>
        <dbReference type="RuleBase" id="RU000688"/>
    </source>
</evidence>
<dbReference type="InterPro" id="IPR000725">
    <property type="entry name" value="Olfact_rcpt"/>
</dbReference>
<sequence>MPRDSKMSNSSSINEFLLLAFADTRELQLLHFSLFLGIYLAALLGNGLISTAVACDHRLHTPMYFFLLNLFLLDLGTISTTVPKSMANSLWNTRAISYSGCAAQVFLLFFLIGGEYFLITVMAYDRFVAICRPLHYGTLMGSRACVKMAAAAWASGFLNALLHTANTFSIPLCQGNTVDQFFCEMPQILKLSCSDSYLREAGLPVVIACLMFGCFVFIVLSYVQIFTAVLRMPSEQGRHKAFSMCIPHLAVVSLFVSTGVFAYLKPPSLSSPALDLVVAVLYAVVPPTLNPLIYSMRNKELKNALRKVISWTFFSTGNIAIALHK</sequence>
<evidence type="ECO:0000256" key="8">
    <source>
        <dbReference type="ARBA" id="ARBA00023040"/>
    </source>
</evidence>
<evidence type="ECO:0000256" key="5">
    <source>
        <dbReference type="ARBA" id="ARBA00022692"/>
    </source>
</evidence>
<evidence type="ECO:0000256" key="11">
    <source>
        <dbReference type="ARBA" id="ARBA00023224"/>
    </source>
</evidence>
<keyword evidence="10 12" id="KW-0675">Receptor</keyword>
<dbReference type="InterPro" id="IPR017452">
    <property type="entry name" value="GPCR_Rhodpsn_7TM"/>
</dbReference>
<keyword evidence="8 12" id="KW-0297">G-protein coupled receptor</keyword>
<organism evidence="15 16">
    <name type="scientific">Apteryx owenii</name>
    <name type="common">Little spotted kiwi</name>
    <dbReference type="NCBI Taxonomy" id="8824"/>
    <lineage>
        <taxon>Eukaryota</taxon>
        <taxon>Metazoa</taxon>
        <taxon>Chordata</taxon>
        <taxon>Craniata</taxon>
        <taxon>Vertebrata</taxon>
        <taxon>Euteleostomi</taxon>
        <taxon>Archelosauria</taxon>
        <taxon>Archosauria</taxon>
        <taxon>Dinosauria</taxon>
        <taxon>Saurischia</taxon>
        <taxon>Theropoda</taxon>
        <taxon>Coelurosauria</taxon>
        <taxon>Aves</taxon>
        <taxon>Palaeognathae</taxon>
        <taxon>Apterygiformes</taxon>
        <taxon>Apterygidae</taxon>
        <taxon>Apteryx</taxon>
    </lineage>
</organism>
<reference evidence="15" key="2">
    <citation type="submission" date="2025-09" db="UniProtKB">
        <authorList>
            <consortium name="Ensembl"/>
        </authorList>
    </citation>
    <scope>IDENTIFICATION</scope>
</reference>
<protein>
    <recommendedName>
        <fullName evidence="13">Olfactory receptor</fullName>
    </recommendedName>
</protein>
<name>A0A8B9PBW0_APTOW</name>
<dbReference type="GO" id="GO:0004984">
    <property type="term" value="F:olfactory receptor activity"/>
    <property type="evidence" value="ECO:0007669"/>
    <property type="project" value="InterPro"/>
</dbReference>
<keyword evidence="6 13" id="KW-0552">Olfaction</keyword>
<evidence type="ECO:0000256" key="2">
    <source>
        <dbReference type="ARBA" id="ARBA00004651"/>
    </source>
</evidence>
<dbReference type="PROSITE" id="PS50262">
    <property type="entry name" value="G_PROTEIN_RECEP_F1_2"/>
    <property type="match status" value="1"/>
</dbReference>
<evidence type="ECO:0000256" key="6">
    <source>
        <dbReference type="ARBA" id="ARBA00022725"/>
    </source>
</evidence>
<dbReference type="PRINTS" id="PR00245">
    <property type="entry name" value="OLFACTORYR"/>
</dbReference>
<evidence type="ECO:0000256" key="3">
    <source>
        <dbReference type="ARBA" id="ARBA00022475"/>
    </source>
</evidence>
<dbReference type="AlphaFoldDB" id="A0A8B9PBW0"/>
<dbReference type="InterPro" id="IPR050516">
    <property type="entry name" value="Olfactory_GPCR"/>
</dbReference>
<feature type="transmembrane region" description="Helical" evidence="13">
    <location>
        <begin position="29"/>
        <end position="49"/>
    </location>
</feature>
<dbReference type="SUPFAM" id="SSF81321">
    <property type="entry name" value="Family A G protein-coupled receptor-like"/>
    <property type="match status" value="1"/>
</dbReference>
<dbReference type="Gene3D" id="1.20.1070.10">
    <property type="entry name" value="Rhodopsin 7-helix transmembrane proteins"/>
    <property type="match status" value="1"/>
</dbReference>
<dbReference type="PRINTS" id="PR00237">
    <property type="entry name" value="GPCRRHODOPSN"/>
</dbReference>
<dbReference type="InterPro" id="IPR000276">
    <property type="entry name" value="GPCR_Rhodpsn"/>
</dbReference>
<comment type="function">
    <text evidence="1">Odorant receptor.</text>
</comment>
<keyword evidence="16" id="KW-1185">Reference proteome</keyword>
<evidence type="ECO:0000256" key="9">
    <source>
        <dbReference type="ARBA" id="ARBA00023136"/>
    </source>
</evidence>